<dbReference type="Pfam" id="PF00392">
    <property type="entry name" value="GntR"/>
    <property type="match status" value="1"/>
</dbReference>
<dbReference type="InterPro" id="IPR028978">
    <property type="entry name" value="Chorismate_lyase_/UTRA_dom_sf"/>
</dbReference>
<dbReference type="InterPro" id="IPR036388">
    <property type="entry name" value="WH-like_DNA-bd_sf"/>
</dbReference>
<dbReference type="InterPro" id="IPR000524">
    <property type="entry name" value="Tscrpt_reg_HTH_GntR"/>
</dbReference>
<dbReference type="PANTHER" id="PTHR44846">
    <property type="entry name" value="MANNOSYL-D-GLYCERATE TRANSPORT/METABOLISM SYSTEM REPRESSOR MNGR-RELATED"/>
    <property type="match status" value="1"/>
</dbReference>
<sequence length="238" mass="26735">MTQETKYATLRRVLAELIDTRMAPHDPLPSERELMQRYGVSRMTVRQAVEGLVRDGRVYRVQGAGTFVTDAGKITKSLTFSSFSEDIRARRMVPGGKLLRLESEPAEIDVARDLFVEPGTPVVHVTRLRTADGEPMCLENAWVPEHLVPDLASRRQVESLYDVLEAAGAAPEHADQTISATVVNREQAELLGVPNNFPALRVSRVTHDARGRVVERVISLYRADRYDYRLSIARGRRT</sequence>
<keyword evidence="2" id="KW-0238">DNA-binding</keyword>
<proteinExistence type="predicted"/>
<name>A0A2W2EKA6_9ACTN</name>
<dbReference type="Proteomes" id="UP000249304">
    <property type="component" value="Unassembled WGS sequence"/>
</dbReference>
<evidence type="ECO:0000256" key="3">
    <source>
        <dbReference type="ARBA" id="ARBA00023163"/>
    </source>
</evidence>
<dbReference type="CDD" id="cd07377">
    <property type="entry name" value="WHTH_GntR"/>
    <property type="match status" value="1"/>
</dbReference>
<dbReference type="InterPro" id="IPR011663">
    <property type="entry name" value="UTRA"/>
</dbReference>
<dbReference type="GO" id="GO:0003700">
    <property type="term" value="F:DNA-binding transcription factor activity"/>
    <property type="evidence" value="ECO:0007669"/>
    <property type="project" value="InterPro"/>
</dbReference>
<dbReference type="OrthoDB" id="3182938at2"/>
<keyword evidence="1" id="KW-0805">Transcription regulation</keyword>
<dbReference type="SUPFAM" id="SSF46785">
    <property type="entry name" value="Winged helix' DNA-binding domain"/>
    <property type="match status" value="1"/>
</dbReference>
<dbReference type="Gene3D" id="1.10.10.10">
    <property type="entry name" value="Winged helix-like DNA-binding domain superfamily/Winged helix DNA-binding domain"/>
    <property type="match status" value="1"/>
</dbReference>
<dbReference type="EMBL" id="POUD01000361">
    <property type="protein sequence ID" value="PZG05164.1"/>
    <property type="molecule type" value="Genomic_DNA"/>
</dbReference>
<dbReference type="Pfam" id="PF07702">
    <property type="entry name" value="UTRA"/>
    <property type="match status" value="1"/>
</dbReference>
<evidence type="ECO:0000256" key="2">
    <source>
        <dbReference type="ARBA" id="ARBA00023125"/>
    </source>
</evidence>
<evidence type="ECO:0000313" key="5">
    <source>
        <dbReference type="EMBL" id="PZG05164.1"/>
    </source>
</evidence>
<dbReference type="GO" id="GO:0003677">
    <property type="term" value="F:DNA binding"/>
    <property type="evidence" value="ECO:0007669"/>
    <property type="project" value="UniProtKB-KW"/>
</dbReference>
<dbReference type="AlphaFoldDB" id="A0A2W2EKA6"/>
<dbReference type="SUPFAM" id="SSF64288">
    <property type="entry name" value="Chorismate lyase-like"/>
    <property type="match status" value="1"/>
</dbReference>
<dbReference type="PRINTS" id="PR00035">
    <property type="entry name" value="HTHGNTR"/>
</dbReference>
<evidence type="ECO:0000259" key="4">
    <source>
        <dbReference type="PROSITE" id="PS50949"/>
    </source>
</evidence>
<comment type="caution">
    <text evidence="5">The sequence shown here is derived from an EMBL/GenBank/DDBJ whole genome shotgun (WGS) entry which is preliminary data.</text>
</comment>
<dbReference type="SMART" id="SM00345">
    <property type="entry name" value="HTH_GNTR"/>
    <property type="match status" value="1"/>
</dbReference>
<feature type="domain" description="HTH gntR-type" evidence="4">
    <location>
        <begin position="4"/>
        <end position="71"/>
    </location>
</feature>
<dbReference type="PROSITE" id="PS50949">
    <property type="entry name" value="HTH_GNTR"/>
    <property type="match status" value="1"/>
</dbReference>
<evidence type="ECO:0000256" key="1">
    <source>
        <dbReference type="ARBA" id="ARBA00023015"/>
    </source>
</evidence>
<dbReference type="GO" id="GO:0045892">
    <property type="term" value="P:negative regulation of DNA-templated transcription"/>
    <property type="evidence" value="ECO:0007669"/>
    <property type="project" value="TreeGrafter"/>
</dbReference>
<keyword evidence="3" id="KW-0804">Transcription</keyword>
<evidence type="ECO:0000313" key="6">
    <source>
        <dbReference type="Proteomes" id="UP000249304"/>
    </source>
</evidence>
<keyword evidence="6" id="KW-1185">Reference proteome</keyword>
<dbReference type="InterPro" id="IPR036390">
    <property type="entry name" value="WH_DNA-bd_sf"/>
</dbReference>
<gene>
    <name evidence="5" type="ORF">C1J01_43780</name>
</gene>
<accession>A0A2W2EKA6</accession>
<dbReference type="Gene3D" id="3.40.1410.10">
    <property type="entry name" value="Chorismate lyase-like"/>
    <property type="match status" value="1"/>
</dbReference>
<dbReference type="RefSeq" id="WP_111184937.1">
    <property type="nucleotide sequence ID" value="NZ_POUD01000361.1"/>
</dbReference>
<reference evidence="5 6" key="1">
    <citation type="submission" date="2018-01" db="EMBL/GenBank/DDBJ databases">
        <title>Draft genome sequence of Nonomuraea sp. KC333.</title>
        <authorList>
            <person name="Sahin N."/>
            <person name="Saygin H."/>
            <person name="Ay H."/>
        </authorList>
    </citation>
    <scope>NUCLEOTIDE SEQUENCE [LARGE SCALE GENOMIC DNA]</scope>
    <source>
        <strain evidence="5 6">KC333</strain>
    </source>
</reference>
<dbReference type="PANTHER" id="PTHR44846:SF1">
    <property type="entry name" value="MANNOSYL-D-GLYCERATE TRANSPORT_METABOLISM SYSTEM REPRESSOR MNGR-RELATED"/>
    <property type="match status" value="1"/>
</dbReference>
<protein>
    <submittedName>
        <fullName evidence="5">GntR family transcriptional regulator</fullName>
    </submittedName>
</protein>
<dbReference type="InterPro" id="IPR050679">
    <property type="entry name" value="Bact_HTH_transcr_reg"/>
</dbReference>
<dbReference type="SMART" id="SM00866">
    <property type="entry name" value="UTRA"/>
    <property type="match status" value="1"/>
</dbReference>
<organism evidence="5 6">
    <name type="scientific">Nonomuraea aridisoli</name>
    <dbReference type="NCBI Taxonomy" id="2070368"/>
    <lineage>
        <taxon>Bacteria</taxon>
        <taxon>Bacillati</taxon>
        <taxon>Actinomycetota</taxon>
        <taxon>Actinomycetes</taxon>
        <taxon>Streptosporangiales</taxon>
        <taxon>Streptosporangiaceae</taxon>
        <taxon>Nonomuraea</taxon>
    </lineage>
</organism>